<feature type="transmembrane region" description="Helical" evidence="1">
    <location>
        <begin position="30"/>
        <end position="46"/>
    </location>
</feature>
<dbReference type="EMBL" id="JBHRVQ010000001">
    <property type="protein sequence ID" value="MFC3388103.1"/>
    <property type="molecule type" value="Genomic_DNA"/>
</dbReference>
<sequence>MDRLDYVPFMLAGVLFMLFISEVLQPNGLVALSFILAVITSVIWLNERKRLEK</sequence>
<gene>
    <name evidence="2" type="ORF">ACFOEO_05930</name>
</gene>
<organism evidence="2 3">
    <name type="scientific">Salinicoccus sesuvii</name>
    <dbReference type="NCBI Taxonomy" id="868281"/>
    <lineage>
        <taxon>Bacteria</taxon>
        <taxon>Bacillati</taxon>
        <taxon>Bacillota</taxon>
        <taxon>Bacilli</taxon>
        <taxon>Bacillales</taxon>
        <taxon>Staphylococcaceae</taxon>
        <taxon>Salinicoccus</taxon>
    </lineage>
</organism>
<comment type="caution">
    <text evidence="2">The sequence shown here is derived from an EMBL/GenBank/DDBJ whole genome shotgun (WGS) entry which is preliminary data.</text>
</comment>
<feature type="transmembrane region" description="Helical" evidence="1">
    <location>
        <begin position="7"/>
        <end position="24"/>
    </location>
</feature>
<keyword evidence="1" id="KW-0472">Membrane</keyword>
<protein>
    <submittedName>
        <fullName evidence="2">Uncharacterized protein</fullName>
    </submittedName>
</protein>
<proteinExistence type="predicted"/>
<name>A0ABV7N5H8_9STAP</name>
<keyword evidence="3" id="KW-1185">Reference proteome</keyword>
<evidence type="ECO:0000256" key="1">
    <source>
        <dbReference type="SAM" id="Phobius"/>
    </source>
</evidence>
<keyword evidence="1" id="KW-1133">Transmembrane helix</keyword>
<evidence type="ECO:0000313" key="3">
    <source>
        <dbReference type="Proteomes" id="UP001595637"/>
    </source>
</evidence>
<dbReference type="Proteomes" id="UP001595637">
    <property type="component" value="Unassembled WGS sequence"/>
</dbReference>
<keyword evidence="1" id="KW-0812">Transmembrane</keyword>
<evidence type="ECO:0000313" key="2">
    <source>
        <dbReference type="EMBL" id="MFC3388103.1"/>
    </source>
</evidence>
<accession>A0ABV7N5H8</accession>
<dbReference type="RefSeq" id="WP_380653057.1">
    <property type="nucleotide sequence ID" value="NZ_JBHRVQ010000001.1"/>
</dbReference>
<reference evidence="3" key="1">
    <citation type="journal article" date="2019" name="Int. J. Syst. Evol. Microbiol.">
        <title>The Global Catalogue of Microorganisms (GCM) 10K type strain sequencing project: providing services to taxonomists for standard genome sequencing and annotation.</title>
        <authorList>
            <consortium name="The Broad Institute Genomics Platform"/>
            <consortium name="The Broad Institute Genome Sequencing Center for Infectious Disease"/>
            <person name="Wu L."/>
            <person name="Ma J."/>
        </authorList>
    </citation>
    <scope>NUCLEOTIDE SEQUENCE [LARGE SCALE GENOMIC DNA]</scope>
    <source>
        <strain evidence="3">CCM 7756</strain>
    </source>
</reference>